<dbReference type="NCBIfam" id="TIGR00043">
    <property type="entry name" value="rRNA maturation RNase YbeY"/>
    <property type="match status" value="1"/>
</dbReference>
<dbReference type="InterPro" id="IPR023091">
    <property type="entry name" value="MetalPrtase_cat_dom_sf_prd"/>
</dbReference>
<dbReference type="EMBL" id="CP002865">
    <property type="protein sequence ID" value="AEI37998.1"/>
    <property type="molecule type" value="Genomic_DNA"/>
</dbReference>
<evidence type="ECO:0000256" key="3">
    <source>
        <dbReference type="ARBA" id="ARBA00022723"/>
    </source>
</evidence>
<dbReference type="AlphaFoldDB" id="F8ETH3"/>
<dbReference type="Proteomes" id="UP000000491">
    <property type="component" value="Chromosome"/>
</dbReference>
<evidence type="ECO:0000313" key="9">
    <source>
        <dbReference type="EMBL" id="AEI37998.1"/>
    </source>
</evidence>
<keyword evidence="2 7" id="KW-0540">Nuclease</keyword>
<feature type="binding site" evidence="7">
    <location>
        <position position="132"/>
    </location>
    <ligand>
        <name>Zn(2+)</name>
        <dbReference type="ChEBI" id="CHEBI:29105"/>
        <note>catalytic</note>
    </ligand>
</feature>
<dbReference type="Gene3D" id="3.40.390.30">
    <property type="entry name" value="Metalloproteases ('zincins'), catalytic domain"/>
    <property type="match status" value="1"/>
</dbReference>
<dbReference type="InterPro" id="IPR002036">
    <property type="entry name" value="YbeY"/>
</dbReference>
<evidence type="ECO:0000256" key="1">
    <source>
        <dbReference type="ARBA" id="ARBA00010875"/>
    </source>
</evidence>
<name>F8ETH3_ZYMMT</name>
<dbReference type="eggNOG" id="COG0319">
    <property type="taxonomic scope" value="Bacteria"/>
</dbReference>
<evidence type="ECO:0000313" key="10">
    <source>
        <dbReference type="Proteomes" id="UP000000491"/>
    </source>
</evidence>
<dbReference type="PATRIC" id="fig|579138.3.peg.1169"/>
<protein>
    <recommendedName>
        <fullName evidence="7">Endoribonuclease YbeY</fullName>
        <ecNumber evidence="7">3.1.-.-</ecNumber>
    </recommendedName>
</protein>
<comment type="similarity">
    <text evidence="1 7">Belongs to the endoribonuclease YbeY family.</text>
</comment>
<gene>
    <name evidence="7" type="primary">ybeY</name>
    <name evidence="9" type="ordered locus">Zymop_1102</name>
</gene>
<dbReference type="GO" id="GO:0004222">
    <property type="term" value="F:metalloendopeptidase activity"/>
    <property type="evidence" value="ECO:0007669"/>
    <property type="project" value="InterPro"/>
</dbReference>
<evidence type="ECO:0000256" key="7">
    <source>
        <dbReference type="HAMAP-Rule" id="MF_00009"/>
    </source>
</evidence>
<feature type="binding site" evidence="7">
    <location>
        <position position="138"/>
    </location>
    <ligand>
        <name>Zn(2+)</name>
        <dbReference type="ChEBI" id="CHEBI:29105"/>
        <note>catalytic</note>
    </ligand>
</feature>
<reference evidence="9 10" key="1">
    <citation type="journal article" date="2011" name="J. Bacteriol.">
        <title>Genome sequence of the ethanol-producing Zymomonas mobilis subsp. pomaceae lectotype strain ATCC 29192.</title>
        <authorList>
            <person name="Kouvelis V.N."/>
            <person name="Davenport K.W."/>
            <person name="Brettin T.S."/>
            <person name="Bruce D."/>
            <person name="Detter C."/>
            <person name="Han C.S."/>
            <person name="Nolan M."/>
            <person name="Tapia R."/>
            <person name="Damoulaki A."/>
            <person name="Kyrpides N.C."/>
            <person name="Typas M.A."/>
            <person name="Pappas K.M."/>
        </authorList>
    </citation>
    <scope>NUCLEOTIDE SEQUENCE [LARGE SCALE GENOMIC DNA]</scope>
    <source>
        <strain evidence="10">ATCC 29192 / DSM 22645 / JCM 10191 / CCUG 17912 / NBRC 13757 / NCIMB 11200 / NRRL B-4491 / Barker I</strain>
    </source>
</reference>
<sequence>MITVEADIASSWPKSPDWNAVAVKACSQAILVSQFPFLNEEGHEAEISIRFSDNDEVHALNKTWRDKDRPTNVLSFPMLDADELSQLERMIGAECLLGDMILAFDVARQEALEKAISLEAHVTHLITHGMLHLLGYDHILDEEAEAMEALERKALAMLDIADPYADSEPDESNRDRPVSPVDRLNERR</sequence>
<dbReference type="PANTHER" id="PTHR46986">
    <property type="entry name" value="ENDORIBONUCLEASE YBEY, CHLOROPLASTIC"/>
    <property type="match status" value="1"/>
</dbReference>
<comment type="subcellular location">
    <subcellularLocation>
        <location evidence="7">Cytoplasm</location>
    </subcellularLocation>
</comment>
<proteinExistence type="inferred from homology"/>
<organism evidence="9 10">
    <name type="scientific">Zymomonas mobilis subsp. pomaceae (strain ATCC 29192 / DSM 22645 / JCM 10191 / CCUG 17912 / NBRC 13757 / NCIMB 11200 / NRRL B-4491 / Barker I)</name>
    <dbReference type="NCBI Taxonomy" id="579138"/>
    <lineage>
        <taxon>Bacteria</taxon>
        <taxon>Pseudomonadati</taxon>
        <taxon>Pseudomonadota</taxon>
        <taxon>Alphaproteobacteria</taxon>
        <taxon>Sphingomonadales</taxon>
        <taxon>Zymomonadaceae</taxon>
        <taxon>Zymomonas</taxon>
    </lineage>
</organism>
<dbReference type="InterPro" id="IPR020549">
    <property type="entry name" value="YbeY_CS"/>
</dbReference>
<dbReference type="SUPFAM" id="SSF55486">
    <property type="entry name" value="Metalloproteases ('zincins'), catalytic domain"/>
    <property type="match status" value="1"/>
</dbReference>
<accession>F8ETH3</accession>
<evidence type="ECO:0000256" key="2">
    <source>
        <dbReference type="ARBA" id="ARBA00022722"/>
    </source>
</evidence>
<dbReference type="HAMAP" id="MF_00009">
    <property type="entry name" value="Endoribonucl_YbeY"/>
    <property type="match status" value="1"/>
</dbReference>
<keyword evidence="5 7" id="KW-0378">Hydrolase</keyword>
<dbReference type="PROSITE" id="PS01306">
    <property type="entry name" value="UPF0054"/>
    <property type="match status" value="1"/>
</dbReference>
<dbReference type="RefSeq" id="WP_013934393.1">
    <property type="nucleotide sequence ID" value="NC_015709.1"/>
</dbReference>
<feature type="compositionally biased region" description="Basic and acidic residues" evidence="8">
    <location>
        <begin position="171"/>
        <end position="188"/>
    </location>
</feature>
<keyword evidence="7" id="KW-0698">rRNA processing</keyword>
<evidence type="ECO:0000256" key="5">
    <source>
        <dbReference type="ARBA" id="ARBA00022801"/>
    </source>
</evidence>
<dbReference type="GO" id="GO:0008270">
    <property type="term" value="F:zinc ion binding"/>
    <property type="evidence" value="ECO:0007669"/>
    <property type="project" value="UniProtKB-UniRule"/>
</dbReference>
<evidence type="ECO:0000256" key="6">
    <source>
        <dbReference type="ARBA" id="ARBA00022833"/>
    </source>
</evidence>
<evidence type="ECO:0000256" key="8">
    <source>
        <dbReference type="SAM" id="MobiDB-lite"/>
    </source>
</evidence>
<comment type="function">
    <text evidence="7">Single strand-specific metallo-endoribonuclease involved in late-stage 70S ribosome quality control and in maturation of the 3' terminus of the 16S rRNA.</text>
</comment>
<dbReference type="Pfam" id="PF02130">
    <property type="entry name" value="YbeY"/>
    <property type="match status" value="1"/>
</dbReference>
<dbReference type="STRING" id="579138.Zymop_1102"/>
<feature type="region of interest" description="Disordered" evidence="8">
    <location>
        <begin position="161"/>
        <end position="188"/>
    </location>
</feature>
<dbReference type="GO" id="GO:0006364">
    <property type="term" value="P:rRNA processing"/>
    <property type="evidence" value="ECO:0007669"/>
    <property type="project" value="UniProtKB-UniRule"/>
</dbReference>
<keyword evidence="7" id="KW-0690">Ribosome biogenesis</keyword>
<dbReference type="GO" id="GO:0005737">
    <property type="term" value="C:cytoplasm"/>
    <property type="evidence" value="ECO:0007669"/>
    <property type="project" value="UniProtKB-SubCell"/>
</dbReference>
<dbReference type="PANTHER" id="PTHR46986:SF1">
    <property type="entry name" value="ENDORIBONUCLEASE YBEY, CHLOROPLASTIC"/>
    <property type="match status" value="1"/>
</dbReference>
<evidence type="ECO:0000256" key="4">
    <source>
        <dbReference type="ARBA" id="ARBA00022759"/>
    </source>
</evidence>
<dbReference type="GO" id="GO:0004521">
    <property type="term" value="F:RNA endonuclease activity"/>
    <property type="evidence" value="ECO:0007669"/>
    <property type="project" value="UniProtKB-UniRule"/>
</dbReference>
<feature type="binding site" evidence="7">
    <location>
        <position position="128"/>
    </location>
    <ligand>
        <name>Zn(2+)</name>
        <dbReference type="ChEBI" id="CHEBI:29105"/>
        <note>catalytic</note>
    </ligand>
</feature>
<comment type="cofactor">
    <cofactor evidence="7">
        <name>Zn(2+)</name>
        <dbReference type="ChEBI" id="CHEBI:29105"/>
    </cofactor>
    <text evidence="7">Binds 1 zinc ion.</text>
</comment>
<keyword evidence="6 7" id="KW-0862">Zinc</keyword>
<dbReference type="HOGENOM" id="CLU_106710_0_0_5"/>
<keyword evidence="3 7" id="KW-0479">Metal-binding</keyword>
<keyword evidence="4 7" id="KW-0255">Endonuclease</keyword>
<keyword evidence="7" id="KW-0963">Cytoplasm</keyword>
<dbReference type="EC" id="3.1.-.-" evidence="7"/>
<dbReference type="KEGG" id="zmp:Zymop_1102"/>